<feature type="non-terminal residue" evidence="1">
    <location>
        <position position="1"/>
    </location>
</feature>
<dbReference type="EMBL" id="DWYZ01000124">
    <property type="protein sequence ID" value="HJB28403.1"/>
    <property type="molecule type" value="Genomic_DNA"/>
</dbReference>
<dbReference type="Proteomes" id="UP000823842">
    <property type="component" value="Unassembled WGS sequence"/>
</dbReference>
<dbReference type="SUPFAM" id="SSF51998">
    <property type="entry name" value="PFL-like glycyl radical enzymes"/>
    <property type="match status" value="1"/>
</dbReference>
<proteinExistence type="predicted"/>
<organism evidence="1 2">
    <name type="scientific">Candidatus Blautia faecavium</name>
    <dbReference type="NCBI Taxonomy" id="2838487"/>
    <lineage>
        <taxon>Bacteria</taxon>
        <taxon>Bacillati</taxon>
        <taxon>Bacillota</taxon>
        <taxon>Clostridia</taxon>
        <taxon>Lachnospirales</taxon>
        <taxon>Lachnospiraceae</taxon>
        <taxon>Blautia</taxon>
    </lineage>
</organism>
<evidence type="ECO:0000313" key="1">
    <source>
        <dbReference type="EMBL" id="HJB28403.1"/>
    </source>
</evidence>
<accession>A0A9D2LSN4</accession>
<gene>
    <name evidence="1" type="ORF">IAA06_06375</name>
</gene>
<evidence type="ECO:0000313" key="2">
    <source>
        <dbReference type="Proteomes" id="UP000823842"/>
    </source>
</evidence>
<comment type="caution">
    <text evidence="1">The sequence shown here is derived from an EMBL/GenBank/DDBJ whole genome shotgun (WGS) entry which is preliminary data.</text>
</comment>
<dbReference type="Gene3D" id="3.90.1390.10">
    <property type="entry name" value="b-12 dependent (class ii) ribonucleotide reductase, chain A, domain 3"/>
    <property type="match status" value="2"/>
</dbReference>
<reference evidence="1" key="2">
    <citation type="submission" date="2021-04" db="EMBL/GenBank/DDBJ databases">
        <authorList>
            <person name="Gilroy R."/>
        </authorList>
    </citation>
    <scope>NUCLEOTIDE SEQUENCE</scope>
    <source>
        <strain evidence="1">ChiSjej1B19-5720</strain>
    </source>
</reference>
<protein>
    <submittedName>
        <fullName evidence="1">Ribonucleoside-triphosphate reductase, adenosylcobalamin-dependent</fullName>
    </submittedName>
</protein>
<name>A0A9D2LSN4_9FIRM</name>
<sequence>VTKVVEFPVKAPAGIVKADVTAIQQLENYLMFMKHYVDHNCSITVHVRDNEWEEVEDWVWDHWDDIVALSFLSYDDSFYELLPYEEISQEEYEKRKAAMRPFNPSILTKYEYEETDLDIGDSECVNGVCPVR</sequence>
<reference evidence="1" key="1">
    <citation type="journal article" date="2021" name="PeerJ">
        <title>Extensive microbial diversity within the chicken gut microbiome revealed by metagenomics and culture.</title>
        <authorList>
            <person name="Gilroy R."/>
            <person name="Ravi A."/>
            <person name="Getino M."/>
            <person name="Pursley I."/>
            <person name="Horton D.L."/>
            <person name="Alikhan N.F."/>
            <person name="Baker D."/>
            <person name="Gharbi K."/>
            <person name="Hall N."/>
            <person name="Watson M."/>
            <person name="Adriaenssens E.M."/>
            <person name="Foster-Nyarko E."/>
            <person name="Jarju S."/>
            <person name="Secka A."/>
            <person name="Antonio M."/>
            <person name="Oren A."/>
            <person name="Chaudhuri R.R."/>
            <person name="La Ragione R."/>
            <person name="Hildebrand F."/>
            <person name="Pallen M.J."/>
        </authorList>
    </citation>
    <scope>NUCLEOTIDE SEQUENCE</scope>
    <source>
        <strain evidence="1">ChiSjej1B19-5720</strain>
    </source>
</reference>
<dbReference type="AlphaFoldDB" id="A0A9D2LSN4"/>